<dbReference type="InterPro" id="IPR016545">
    <property type="entry name" value="UCP009120_prtse"/>
</dbReference>
<dbReference type="PIRSF" id="PIRSF009120">
    <property type="entry name" value="UCP009120_prtse"/>
    <property type="match status" value="1"/>
</dbReference>
<keyword evidence="1" id="KW-0378">Hydrolase</keyword>
<dbReference type="EMBL" id="JACHXO010000003">
    <property type="protein sequence ID" value="MBB3194893.1"/>
    <property type="molecule type" value="Genomic_DNA"/>
</dbReference>
<evidence type="ECO:0000313" key="1">
    <source>
        <dbReference type="EMBL" id="MBB3194893.1"/>
    </source>
</evidence>
<proteinExistence type="predicted"/>
<evidence type="ECO:0000313" key="2">
    <source>
        <dbReference type="Proteomes" id="UP000574369"/>
    </source>
</evidence>
<dbReference type="SUPFAM" id="SSF56235">
    <property type="entry name" value="N-terminal nucleophile aminohydrolases (Ntn hydrolases)"/>
    <property type="match status" value="1"/>
</dbReference>
<dbReference type="GO" id="GO:0006508">
    <property type="term" value="P:proteolysis"/>
    <property type="evidence" value="ECO:0007669"/>
    <property type="project" value="UniProtKB-KW"/>
</dbReference>
<dbReference type="GO" id="GO:0008233">
    <property type="term" value="F:peptidase activity"/>
    <property type="evidence" value="ECO:0007669"/>
    <property type="project" value="UniProtKB-KW"/>
</dbReference>
<keyword evidence="1" id="KW-0645">Protease</keyword>
<organism evidence="1 2">
    <name type="scientific">Roseateles terrae</name>
    <dbReference type="NCBI Taxonomy" id="431060"/>
    <lineage>
        <taxon>Bacteria</taxon>
        <taxon>Pseudomonadati</taxon>
        <taxon>Pseudomonadota</taxon>
        <taxon>Betaproteobacteria</taxon>
        <taxon>Burkholderiales</taxon>
        <taxon>Sphaerotilaceae</taxon>
        <taxon>Roseateles</taxon>
    </lineage>
</organism>
<name>A0ABR6GUS2_9BURK</name>
<dbReference type="GO" id="GO:0000502">
    <property type="term" value="C:proteasome complex"/>
    <property type="evidence" value="ECO:0007669"/>
    <property type="project" value="UniProtKB-KW"/>
</dbReference>
<reference evidence="1 2" key="1">
    <citation type="submission" date="2020-08" db="EMBL/GenBank/DDBJ databases">
        <title>Genomic Encyclopedia of Type Strains, Phase III (KMG-III): the genomes of soil and plant-associated and newly described type strains.</title>
        <authorList>
            <person name="Whitman W."/>
        </authorList>
    </citation>
    <scope>NUCLEOTIDE SEQUENCE [LARGE SCALE GENOMIC DNA]</scope>
    <source>
        <strain evidence="1 2">CECT 7247</strain>
    </source>
</reference>
<keyword evidence="2" id="KW-1185">Reference proteome</keyword>
<dbReference type="Pfam" id="PF00227">
    <property type="entry name" value="Proteasome"/>
    <property type="match status" value="1"/>
</dbReference>
<gene>
    <name evidence="1" type="ORF">FHS28_002289</name>
</gene>
<dbReference type="InterPro" id="IPR001353">
    <property type="entry name" value="Proteasome_sua/b"/>
</dbReference>
<protein>
    <submittedName>
        <fullName evidence="1">Proteasome-type protease</fullName>
    </submittedName>
</protein>
<dbReference type="Proteomes" id="UP000574369">
    <property type="component" value="Unassembled WGS sequence"/>
</dbReference>
<sequence length="250" mass="27539">MTYCVAMRLRAGLLFASDSRTNAGVDHIATFRKMNLFEVPGERLITLLNAGNLATTQSVISLLRQRTNGGGRHLLNLPSMYDVAELVGRTVKEVVSRDSEGGGQLSQGVDFGANFIIGGQIRGEAPRLFHIYPQGNFIEATEDTPYLQIGESKYGKPIIDRVVDFDTSLTEATKCALISFDSTIRSNLSVGLPLDILLYRTDSFAPARPHRITGDDPYFSRLRQGWGGGLKRVFEQLPDADWFTADHVGD</sequence>
<dbReference type="RefSeq" id="WP_088452575.1">
    <property type="nucleotide sequence ID" value="NZ_JACHXO010000003.1"/>
</dbReference>
<accession>A0ABR6GUS2</accession>
<comment type="caution">
    <text evidence="1">The sequence shown here is derived from an EMBL/GenBank/DDBJ whole genome shotgun (WGS) entry which is preliminary data.</text>
</comment>
<dbReference type="CDD" id="cd03765">
    <property type="entry name" value="proteasome_beta_bacterial"/>
    <property type="match status" value="1"/>
</dbReference>
<dbReference type="Gene3D" id="3.60.20.10">
    <property type="entry name" value="Glutamine Phosphoribosylpyrophosphate, subunit 1, domain 1"/>
    <property type="match status" value="1"/>
</dbReference>
<keyword evidence="1" id="KW-0647">Proteasome</keyword>
<dbReference type="InterPro" id="IPR029055">
    <property type="entry name" value="Ntn_hydrolases_N"/>
</dbReference>